<dbReference type="Proteomes" id="UP000249619">
    <property type="component" value="Unassembled WGS sequence"/>
</dbReference>
<keyword evidence="1" id="KW-0479">Metal-binding</keyword>
<keyword evidence="4" id="KW-0521">NADP</keyword>
<keyword evidence="10" id="KW-1185">Reference proteome</keyword>
<feature type="compositionally biased region" description="Polar residues" evidence="7">
    <location>
        <begin position="33"/>
        <end position="43"/>
    </location>
</feature>
<dbReference type="Pfam" id="PF01370">
    <property type="entry name" value="Epimerase"/>
    <property type="match status" value="1"/>
</dbReference>
<evidence type="ECO:0000256" key="5">
    <source>
        <dbReference type="ARBA" id="ARBA00023134"/>
    </source>
</evidence>
<sequence>MNSLPLRRGYVCRSCVQNLSRQSPSLLARGQLRPQTTDASQDAPNAKLRIQKHWNGDAKAKFRETPPTESSLHMSKTQMDFRLELNGDQKPSTSEGDPFPSRSRPLSMRERRQRRREGALRQTAISVNPDHLPERLKRQMQSQLESEASAEIVDEDQSLERSAPQIPTPKVSTSSHKYPQPTIPIKKDTGHNWRIVQSDGQLQPSAPSPSLARKRQVEPAPPSIKPEAPLSYVKLHFSKLEDFNWYWESYPPTITQKTRANHFFTNHGRNAKLLRSVAQFRKFPESDVPEVAFVGRSNVGKSSLLNAVVNADIKALLARTSSTPGFTKTMNLYGMGPGVGVNIKAGSSGHDRIEGLGGLTIVDMPGYGEGSLSSWGVEIMKYIQGRKQLRRVFVLLDAEHGIKDKDRSLLASLRLSGVSHQVILSKLDKLYIPKSKDIKRFDGKAPKRGRPKGSPEKLRLTMEKLKSEIQPPFGGGALGEILGLVAKALLDDEEAAHSLILTDIIEPPIPSNVHASSHARAKTIKADLCTESSTVVTKDIDAVYVFHGIMSSGAEADFDLGMSANFDATRSLLEALRHTSPGARVIYASSQAVYNNSVTLPVTESQLPTPETSYGAEKMMCEYLITEYTRRGFIDGISLRFPTVSVRPGKPTAAASSFISGMIREPMNGIKCVIPLEDKQWRHWLCSPRILVQNLVYAGTKFDINRLAKYDRCINFPGIGVSVQDMMDSLERVGGADKLALLEMKEEPALKKILYSWPAEFNNTKALELGFVRDEGFDRVVRDYVDGMVKGERSGGKTVNGRSDGVRVGAIEVAV</sequence>
<organism evidence="9 10">
    <name type="scientific">Stemphylium lycopersici</name>
    <name type="common">Tomato gray leaf spot disease fungus</name>
    <name type="synonym">Thyrospora lycopersici</name>
    <dbReference type="NCBI Taxonomy" id="183478"/>
    <lineage>
        <taxon>Eukaryota</taxon>
        <taxon>Fungi</taxon>
        <taxon>Dikarya</taxon>
        <taxon>Ascomycota</taxon>
        <taxon>Pezizomycotina</taxon>
        <taxon>Dothideomycetes</taxon>
        <taxon>Pleosporomycetidae</taxon>
        <taxon>Pleosporales</taxon>
        <taxon>Pleosporineae</taxon>
        <taxon>Pleosporaceae</taxon>
        <taxon>Stemphylium</taxon>
    </lineage>
</organism>
<evidence type="ECO:0000256" key="6">
    <source>
        <dbReference type="ARBA" id="ARBA00023277"/>
    </source>
</evidence>
<dbReference type="GO" id="GO:0005525">
    <property type="term" value="F:GTP binding"/>
    <property type="evidence" value="ECO:0007669"/>
    <property type="project" value="UniProtKB-KW"/>
</dbReference>
<dbReference type="PRINTS" id="PR00326">
    <property type="entry name" value="GTP1OBG"/>
</dbReference>
<name>A0A364NGL3_STELY</name>
<feature type="region of interest" description="Disordered" evidence="7">
    <location>
        <begin position="52"/>
        <end position="73"/>
    </location>
</feature>
<dbReference type="EMBL" id="QGDH01000002">
    <property type="protein sequence ID" value="RAR16474.1"/>
    <property type="molecule type" value="Genomic_DNA"/>
</dbReference>
<feature type="domain" description="EngB-type G" evidence="8">
    <location>
        <begin position="287"/>
        <end position="468"/>
    </location>
</feature>
<keyword evidence="2" id="KW-0547">Nucleotide-binding</keyword>
<dbReference type="Gene3D" id="3.90.25.10">
    <property type="entry name" value="UDP-galactose 4-epimerase, domain 1"/>
    <property type="match status" value="1"/>
</dbReference>
<feature type="compositionally biased region" description="Basic and acidic residues" evidence="7">
    <location>
        <begin position="54"/>
        <end position="66"/>
    </location>
</feature>
<reference evidence="10" key="1">
    <citation type="submission" date="2018-05" db="EMBL/GenBank/DDBJ databases">
        <title>Draft genome sequence of Stemphylium lycopersici strain CIDEFI 213.</title>
        <authorList>
            <person name="Medina R."/>
            <person name="Franco M.E.E."/>
            <person name="Lucentini C.G."/>
            <person name="Saparrat M.C.N."/>
            <person name="Balatti P.A."/>
        </authorList>
    </citation>
    <scope>NUCLEOTIDE SEQUENCE [LARGE SCALE GENOMIC DNA]</scope>
    <source>
        <strain evidence="10">CIDEFI 213</strain>
    </source>
</reference>
<dbReference type="InterPro" id="IPR001509">
    <property type="entry name" value="Epimerase_deHydtase"/>
</dbReference>
<dbReference type="Gene3D" id="3.40.50.720">
    <property type="entry name" value="NAD(P)-binding Rossmann-like Domain"/>
    <property type="match status" value="1"/>
</dbReference>
<keyword evidence="6" id="KW-0119">Carbohydrate metabolism</keyword>
<dbReference type="PROSITE" id="PS51706">
    <property type="entry name" value="G_ENGB"/>
    <property type="match status" value="1"/>
</dbReference>
<dbReference type="InterPro" id="IPR027417">
    <property type="entry name" value="P-loop_NTPase"/>
</dbReference>
<keyword evidence="5" id="KW-0342">GTP-binding</keyword>
<dbReference type="PANTHER" id="PTHR43103:SF3">
    <property type="entry name" value="ADP-L-GLYCERO-D-MANNO-HEPTOSE-6-EPIMERASE"/>
    <property type="match status" value="1"/>
</dbReference>
<keyword evidence="3" id="KW-0460">Magnesium</keyword>
<dbReference type="InterPro" id="IPR036291">
    <property type="entry name" value="NAD(P)-bd_dom_sf"/>
</dbReference>
<dbReference type="InterPro" id="IPR030393">
    <property type="entry name" value="G_ENGB_dom"/>
</dbReference>
<feature type="region of interest" description="Disordered" evidence="7">
    <location>
        <begin position="86"/>
        <end position="225"/>
    </location>
</feature>
<protein>
    <submittedName>
        <fullName evidence="9">Nucleoside-diphosphate-sugar epimerase</fullName>
    </submittedName>
</protein>
<dbReference type="InterPro" id="IPR006073">
    <property type="entry name" value="GTP-bd"/>
</dbReference>
<accession>A0A364NGL3</accession>
<comment type="caution">
    <text evidence="9">The sequence shown here is derived from an EMBL/GenBank/DDBJ whole genome shotgun (WGS) entry which is preliminary data.</text>
</comment>
<dbReference type="Pfam" id="PF01926">
    <property type="entry name" value="MMR_HSR1"/>
    <property type="match status" value="1"/>
</dbReference>
<evidence type="ECO:0000256" key="1">
    <source>
        <dbReference type="ARBA" id="ARBA00022723"/>
    </source>
</evidence>
<dbReference type="AlphaFoldDB" id="A0A364NGL3"/>
<feature type="region of interest" description="Disordered" evidence="7">
    <location>
        <begin position="26"/>
        <end position="45"/>
    </location>
</feature>
<dbReference type="SUPFAM" id="SSF51735">
    <property type="entry name" value="NAD(P)-binding Rossmann-fold domains"/>
    <property type="match status" value="1"/>
</dbReference>
<evidence type="ECO:0000256" key="7">
    <source>
        <dbReference type="SAM" id="MobiDB-lite"/>
    </source>
</evidence>
<dbReference type="Gene3D" id="3.40.50.300">
    <property type="entry name" value="P-loop containing nucleotide triphosphate hydrolases"/>
    <property type="match status" value="1"/>
</dbReference>
<dbReference type="CDD" id="cd01876">
    <property type="entry name" value="YihA_EngB"/>
    <property type="match status" value="1"/>
</dbReference>
<gene>
    <name evidence="9" type="ORF">DDE83_000039</name>
</gene>
<proteinExistence type="predicted"/>
<evidence type="ECO:0000313" key="10">
    <source>
        <dbReference type="Proteomes" id="UP000249619"/>
    </source>
</evidence>
<dbReference type="PANTHER" id="PTHR43103">
    <property type="entry name" value="NUCLEOSIDE-DIPHOSPHATE-SUGAR EPIMERASE"/>
    <property type="match status" value="1"/>
</dbReference>
<dbReference type="GO" id="GO:0046872">
    <property type="term" value="F:metal ion binding"/>
    <property type="evidence" value="ECO:0007669"/>
    <property type="project" value="UniProtKB-KW"/>
</dbReference>
<evidence type="ECO:0000256" key="4">
    <source>
        <dbReference type="ARBA" id="ARBA00022857"/>
    </source>
</evidence>
<dbReference type="STRING" id="183478.A0A364NGL3"/>
<evidence type="ECO:0000313" key="9">
    <source>
        <dbReference type="EMBL" id="RAR16474.1"/>
    </source>
</evidence>
<evidence type="ECO:0000256" key="3">
    <source>
        <dbReference type="ARBA" id="ARBA00022842"/>
    </source>
</evidence>
<evidence type="ECO:0000256" key="2">
    <source>
        <dbReference type="ARBA" id="ARBA00022741"/>
    </source>
</evidence>
<evidence type="ECO:0000259" key="8">
    <source>
        <dbReference type="PROSITE" id="PS51706"/>
    </source>
</evidence>
<dbReference type="SUPFAM" id="SSF52540">
    <property type="entry name" value="P-loop containing nucleoside triphosphate hydrolases"/>
    <property type="match status" value="1"/>
</dbReference>